<name>U2T3R0_9ACTN</name>
<keyword evidence="3" id="KW-1185">Reference proteome</keyword>
<protein>
    <recommendedName>
        <fullName evidence="1">Cyclophilin-like domain-containing protein</fullName>
    </recommendedName>
</protein>
<proteinExistence type="predicted"/>
<dbReference type="Pfam" id="PF18050">
    <property type="entry name" value="Cyclophil_like2"/>
    <property type="match status" value="1"/>
</dbReference>
<dbReference type="InterPro" id="IPR041183">
    <property type="entry name" value="Cyclophilin-like"/>
</dbReference>
<sequence length="172" mass="19271">MPLTAFPGSTIIHATTNETETAQAFVDRLPCTVSVSGTGLDFCGRMPLSLPYGQEQVHHGWTNGDMNYNPGGGWFAVPFNGEEDSMRYGDQVNMGRVDAGDLPRLHELDGSFQVRIELDDQERSFERTWSCSWGRPASSVTPPTWWRPLPREQTRWPCSPVRSPLPLATRHP</sequence>
<comment type="caution">
    <text evidence="2">The sequence shown here is derived from an EMBL/GenBank/DDBJ whole genome shotgun (WGS) entry which is preliminary data.</text>
</comment>
<dbReference type="AlphaFoldDB" id="U2T3R0"/>
<dbReference type="Proteomes" id="UP000016638">
    <property type="component" value="Unassembled WGS sequence"/>
</dbReference>
<dbReference type="EMBL" id="AWEZ01000054">
    <property type="protein sequence ID" value="ERL07694.1"/>
    <property type="molecule type" value="Genomic_DNA"/>
</dbReference>
<gene>
    <name evidence="2" type="ORF">HMPREF1316_2345</name>
</gene>
<organism evidence="2 3">
    <name type="scientific">Olsenella profusa F0195</name>
    <dbReference type="NCBI Taxonomy" id="1125712"/>
    <lineage>
        <taxon>Bacteria</taxon>
        <taxon>Bacillati</taxon>
        <taxon>Actinomycetota</taxon>
        <taxon>Coriobacteriia</taxon>
        <taxon>Coriobacteriales</taxon>
        <taxon>Atopobiaceae</taxon>
        <taxon>Olsenella</taxon>
    </lineage>
</organism>
<dbReference type="SUPFAM" id="SSF50891">
    <property type="entry name" value="Cyclophilin-like"/>
    <property type="match status" value="1"/>
</dbReference>
<accession>U2T3R0</accession>
<dbReference type="STRING" id="1125712.HMPREF1316_2345"/>
<dbReference type="eggNOG" id="ENOG5032UER">
    <property type="taxonomic scope" value="Bacteria"/>
</dbReference>
<evidence type="ECO:0000313" key="3">
    <source>
        <dbReference type="Proteomes" id="UP000016638"/>
    </source>
</evidence>
<evidence type="ECO:0000259" key="1">
    <source>
        <dbReference type="Pfam" id="PF18050"/>
    </source>
</evidence>
<dbReference type="RefSeq" id="WP_021726439.1">
    <property type="nucleotide sequence ID" value="NZ_AWEZ01000054.1"/>
</dbReference>
<dbReference type="OrthoDB" id="9801466at2"/>
<feature type="domain" description="Cyclophilin-like" evidence="1">
    <location>
        <begin position="9"/>
        <end position="117"/>
    </location>
</feature>
<dbReference type="InterPro" id="IPR029000">
    <property type="entry name" value="Cyclophilin-like_dom_sf"/>
</dbReference>
<dbReference type="Gene3D" id="2.40.100.20">
    <property type="match status" value="1"/>
</dbReference>
<evidence type="ECO:0000313" key="2">
    <source>
        <dbReference type="EMBL" id="ERL07694.1"/>
    </source>
</evidence>
<reference evidence="2 3" key="1">
    <citation type="submission" date="2013-08" db="EMBL/GenBank/DDBJ databases">
        <authorList>
            <person name="Durkin A.S."/>
            <person name="Haft D.R."/>
            <person name="McCorrison J."/>
            <person name="Torralba M."/>
            <person name="Gillis M."/>
            <person name="Haft D.H."/>
            <person name="Methe B."/>
            <person name="Sutton G."/>
            <person name="Nelson K.E."/>
        </authorList>
    </citation>
    <scope>NUCLEOTIDE SEQUENCE [LARGE SCALE GENOMIC DNA]</scope>
    <source>
        <strain evidence="2 3">F0195</strain>
    </source>
</reference>